<organism evidence="4">
    <name type="scientific">Pseudomonas solani</name>
    <dbReference type="NCBI Taxonomy" id="2731552"/>
    <lineage>
        <taxon>Bacteria</taxon>
        <taxon>Pseudomonadati</taxon>
        <taxon>Pseudomonadota</taxon>
        <taxon>Gammaproteobacteria</taxon>
        <taxon>Pseudomonadales</taxon>
        <taxon>Pseudomonadaceae</taxon>
        <taxon>Pseudomonas</taxon>
    </lineage>
</organism>
<dbReference type="AlphaFoldDB" id="A0AAU7XWI2"/>
<feature type="domain" description="FecR N-terminal" evidence="3">
    <location>
        <begin position="17"/>
        <end position="57"/>
    </location>
</feature>
<keyword evidence="1" id="KW-0472">Membrane</keyword>
<keyword evidence="1" id="KW-0812">Transmembrane</keyword>
<dbReference type="InterPro" id="IPR012373">
    <property type="entry name" value="Ferrdict_sens_TM"/>
</dbReference>
<sequence>MKTSPEQQARQDRQDMATRWYVRLQNPQLPASERLDFRRWLDSDPANTEAFQAVEQLWQKLGEPARQLAGDGWHRRRPVPRQRWPALAAACVLGLAVGTLLWRDPGVLQRYAADHASAPGTQLQVTLADGSHVLLDADSALDLHFSPGERRVTLLRGRAWFDVSHDANRPFVVESPGLRTRVLGTAFAVDATGQAERVTVSRGRVEVRGNAADSLVTLIPNQQASLDGSGLHGPETVNSERALAWQRGLLIFDRASLGEVLDSLQHLGHPPVVLLDESLRNQRISGTFRTSDPQAVLSALSIELGLKTTRIPGLAVVLHR</sequence>
<evidence type="ECO:0000256" key="1">
    <source>
        <dbReference type="SAM" id="Phobius"/>
    </source>
</evidence>
<dbReference type="InterPro" id="IPR032623">
    <property type="entry name" value="FecR_N"/>
</dbReference>
<dbReference type="RefSeq" id="WP_350446600.1">
    <property type="nucleotide sequence ID" value="NZ_CP158373.1"/>
</dbReference>
<evidence type="ECO:0000259" key="2">
    <source>
        <dbReference type="Pfam" id="PF04773"/>
    </source>
</evidence>
<dbReference type="Gene3D" id="3.55.50.30">
    <property type="match status" value="1"/>
</dbReference>
<name>A0AAU7XWI2_9PSED</name>
<dbReference type="GO" id="GO:0016989">
    <property type="term" value="F:sigma factor antagonist activity"/>
    <property type="evidence" value="ECO:0007669"/>
    <property type="project" value="TreeGrafter"/>
</dbReference>
<feature type="domain" description="FecR protein" evidence="2">
    <location>
        <begin position="115"/>
        <end position="206"/>
    </location>
</feature>
<protein>
    <submittedName>
        <fullName evidence="4">FecR family protein</fullName>
    </submittedName>
</protein>
<dbReference type="PIRSF" id="PIRSF018266">
    <property type="entry name" value="FecR"/>
    <property type="match status" value="1"/>
</dbReference>
<dbReference type="PANTHER" id="PTHR30273">
    <property type="entry name" value="PERIPLASMIC SIGNAL SENSOR AND SIGMA FACTOR ACTIVATOR FECR-RELATED"/>
    <property type="match status" value="1"/>
</dbReference>
<dbReference type="Gene3D" id="2.60.120.1440">
    <property type="match status" value="1"/>
</dbReference>
<evidence type="ECO:0000313" key="4">
    <source>
        <dbReference type="EMBL" id="XBY62348.1"/>
    </source>
</evidence>
<feature type="transmembrane region" description="Helical" evidence="1">
    <location>
        <begin position="84"/>
        <end position="102"/>
    </location>
</feature>
<dbReference type="InterPro" id="IPR006860">
    <property type="entry name" value="FecR"/>
</dbReference>
<proteinExistence type="predicted"/>
<evidence type="ECO:0000259" key="3">
    <source>
        <dbReference type="Pfam" id="PF16220"/>
    </source>
</evidence>
<keyword evidence="1" id="KW-1133">Transmembrane helix</keyword>
<dbReference type="EMBL" id="CP158373">
    <property type="protein sequence ID" value="XBY62348.1"/>
    <property type="molecule type" value="Genomic_DNA"/>
</dbReference>
<dbReference type="Pfam" id="PF16220">
    <property type="entry name" value="DUF4880"/>
    <property type="match status" value="1"/>
</dbReference>
<dbReference type="PANTHER" id="PTHR30273:SF2">
    <property type="entry name" value="PROTEIN FECR"/>
    <property type="match status" value="1"/>
</dbReference>
<accession>A0AAU7XWI2</accession>
<gene>
    <name evidence="4" type="ORF">ABS648_20630</name>
</gene>
<dbReference type="Pfam" id="PF04773">
    <property type="entry name" value="FecR"/>
    <property type="match status" value="1"/>
</dbReference>
<reference evidence="4" key="1">
    <citation type="submission" date="2023-08" db="EMBL/GenBank/DDBJ databases">
        <title>Increased levels of nutrients transform a symbiont into a lethal pathobiont.</title>
        <authorList>
            <person name="Lachnit T."/>
            <person name="Ulrich L."/>
            <person name="Willmer F.M."/>
            <person name="Hasenbein T."/>
            <person name="Steiner L.X."/>
            <person name="Wolters M."/>
            <person name="Herbst E.M."/>
            <person name="Deines P."/>
        </authorList>
    </citation>
    <scope>NUCLEOTIDE SEQUENCE</scope>
    <source>
        <strain evidence="4">T3</strain>
    </source>
</reference>